<evidence type="ECO:0000256" key="2">
    <source>
        <dbReference type="ARBA" id="ARBA00004936"/>
    </source>
</evidence>
<dbReference type="InterPro" id="IPR050448">
    <property type="entry name" value="OpgB/LTA_synthase_biosynth"/>
</dbReference>
<dbReference type="STRING" id="1120995.SAMN02745245_00506"/>
<evidence type="ECO:0000313" key="10">
    <source>
        <dbReference type="Proteomes" id="UP000184032"/>
    </source>
</evidence>
<comment type="subcellular location">
    <subcellularLocation>
        <location evidence="1">Cell membrane</location>
        <topology evidence="1">Multi-pass membrane protein</topology>
    </subcellularLocation>
</comment>
<dbReference type="InterPro" id="IPR017850">
    <property type="entry name" value="Alkaline_phosphatase_core_sf"/>
</dbReference>
<feature type="domain" description="Sulfatase N-terminal" evidence="8">
    <location>
        <begin position="241"/>
        <end position="507"/>
    </location>
</feature>
<dbReference type="PANTHER" id="PTHR47371">
    <property type="entry name" value="LIPOTEICHOIC ACID SYNTHASE"/>
    <property type="match status" value="1"/>
</dbReference>
<evidence type="ECO:0000256" key="7">
    <source>
        <dbReference type="SAM" id="Phobius"/>
    </source>
</evidence>
<keyword evidence="4 7" id="KW-0812">Transmembrane</keyword>
<keyword evidence="3" id="KW-1003">Cell membrane</keyword>
<reference evidence="9 10" key="1">
    <citation type="submission" date="2016-11" db="EMBL/GenBank/DDBJ databases">
        <authorList>
            <person name="Jaros S."/>
            <person name="Januszkiewicz K."/>
            <person name="Wedrychowicz H."/>
        </authorList>
    </citation>
    <scope>NUCLEOTIDE SEQUENCE [LARGE SCALE GENOMIC DNA]</scope>
    <source>
        <strain evidence="9 10">DSM 21120</strain>
    </source>
</reference>
<evidence type="ECO:0000256" key="3">
    <source>
        <dbReference type="ARBA" id="ARBA00022475"/>
    </source>
</evidence>
<dbReference type="Proteomes" id="UP000184032">
    <property type="component" value="Unassembled WGS sequence"/>
</dbReference>
<feature type="transmembrane region" description="Helical" evidence="7">
    <location>
        <begin position="154"/>
        <end position="172"/>
    </location>
</feature>
<dbReference type="SUPFAM" id="SSF53649">
    <property type="entry name" value="Alkaline phosphatase-like"/>
    <property type="match status" value="1"/>
</dbReference>
<dbReference type="RefSeq" id="WP_073183451.1">
    <property type="nucleotide sequence ID" value="NZ_FQXI01000002.1"/>
</dbReference>
<protein>
    <submittedName>
        <fullName evidence="9">Phosphoglycerol transferase MdoB</fullName>
    </submittedName>
</protein>
<dbReference type="GO" id="GO:0005886">
    <property type="term" value="C:plasma membrane"/>
    <property type="evidence" value="ECO:0007669"/>
    <property type="project" value="UniProtKB-SubCell"/>
</dbReference>
<feature type="transmembrane region" description="Helical" evidence="7">
    <location>
        <begin position="7"/>
        <end position="26"/>
    </location>
</feature>
<evidence type="ECO:0000256" key="6">
    <source>
        <dbReference type="ARBA" id="ARBA00023136"/>
    </source>
</evidence>
<evidence type="ECO:0000256" key="4">
    <source>
        <dbReference type="ARBA" id="ARBA00022692"/>
    </source>
</evidence>
<proteinExistence type="predicted"/>
<keyword evidence="9" id="KW-0808">Transferase</keyword>
<dbReference type="AlphaFoldDB" id="A0A1M5Q5C1"/>
<dbReference type="PANTHER" id="PTHR47371:SF3">
    <property type="entry name" value="PHOSPHOGLYCEROL TRANSFERASE I"/>
    <property type="match status" value="1"/>
</dbReference>
<organism evidence="9 10">
    <name type="scientific">Anaerosphaera aminiphila DSM 21120</name>
    <dbReference type="NCBI Taxonomy" id="1120995"/>
    <lineage>
        <taxon>Bacteria</taxon>
        <taxon>Bacillati</taxon>
        <taxon>Bacillota</taxon>
        <taxon>Tissierellia</taxon>
        <taxon>Tissierellales</taxon>
        <taxon>Peptoniphilaceae</taxon>
        <taxon>Anaerosphaera</taxon>
    </lineage>
</organism>
<keyword evidence="5 7" id="KW-1133">Transmembrane helix</keyword>
<accession>A0A1M5Q5C1</accession>
<gene>
    <name evidence="9" type="ORF">SAMN02745245_00506</name>
</gene>
<evidence type="ECO:0000256" key="1">
    <source>
        <dbReference type="ARBA" id="ARBA00004651"/>
    </source>
</evidence>
<feature type="transmembrane region" description="Helical" evidence="7">
    <location>
        <begin position="46"/>
        <end position="64"/>
    </location>
</feature>
<evidence type="ECO:0000259" key="8">
    <source>
        <dbReference type="Pfam" id="PF00884"/>
    </source>
</evidence>
<dbReference type="GO" id="GO:0016740">
    <property type="term" value="F:transferase activity"/>
    <property type="evidence" value="ECO:0007669"/>
    <property type="project" value="UniProtKB-KW"/>
</dbReference>
<keyword evidence="6 7" id="KW-0472">Membrane</keyword>
<dbReference type="InterPro" id="IPR000917">
    <property type="entry name" value="Sulfatase_N"/>
</dbReference>
<keyword evidence="10" id="KW-1185">Reference proteome</keyword>
<feature type="transmembrane region" description="Helical" evidence="7">
    <location>
        <begin position="118"/>
        <end position="138"/>
    </location>
</feature>
<dbReference type="Gene3D" id="3.40.720.10">
    <property type="entry name" value="Alkaline Phosphatase, subunit A"/>
    <property type="match status" value="1"/>
</dbReference>
<dbReference type="Pfam" id="PF00884">
    <property type="entry name" value="Sulfatase"/>
    <property type="match status" value="1"/>
</dbReference>
<comment type="pathway">
    <text evidence="2">Cell wall biogenesis; lipoteichoic acid biosynthesis.</text>
</comment>
<dbReference type="EMBL" id="FQXI01000002">
    <property type="protein sequence ID" value="SHH09172.1"/>
    <property type="molecule type" value="Genomic_DNA"/>
</dbReference>
<dbReference type="CDD" id="cd16015">
    <property type="entry name" value="LTA_synthase"/>
    <property type="match status" value="1"/>
</dbReference>
<sequence>MDTKKKNIYVVSLVLSLLITVSSLFISSYGYGEGLFINYFKEFEIFLYNFIPMFLLMVLLGFLLKSLRTSFLILSLAVNIGAYVNYIKIIYREEPLLARDVTLVSEAFTMSKKYDLNFTSLNFLVLAAILVITVILFFKLREFNFDYKFRWRKVFGFACAMALFTGLFLFNFEKYHALGAGSKLNMWIELDGYESKGFLYPFIYSIKSSKAYKYPDYNKKEAEELYNSYNYEDIEEDKKVNVVAIMLESYKDFYKFQNESFEFESNPYEYFQQLQKESIAGQVVVNSFGGGTFLTETNFLTGYKHNPPFNKETQSYPRYLREQGYTSYGFHPNVGSFYNRNNIYPKLGFNGFYEYNNAFKDLSEGMAMDDVFYSYLNQKFDEETAKGPYFSFGVTYQNHGPYSKEAGDKTFIKWKDGYDQEWYNYFNNYLSGIEESTNSMNILVEHLRNSKEPTVLVMYGDHCPSMGDNKILFDMFGIKHSLDESEGIRNMYETPYIIWANNAAKKKLGNDFVGVGRDLEPAFLMNEVFKQIGWTGNEYNQFLTDFTKDVSILKETWFVIDDVATDSPTEAQQEEIDKFQNIEYYTSHMLDREKD</sequence>
<feature type="transmembrane region" description="Helical" evidence="7">
    <location>
        <begin position="71"/>
        <end position="91"/>
    </location>
</feature>
<name>A0A1M5Q5C1_9FIRM</name>
<dbReference type="OrthoDB" id="243547at2"/>
<evidence type="ECO:0000313" key="9">
    <source>
        <dbReference type="EMBL" id="SHH09172.1"/>
    </source>
</evidence>
<evidence type="ECO:0000256" key="5">
    <source>
        <dbReference type="ARBA" id="ARBA00022989"/>
    </source>
</evidence>